<protein>
    <submittedName>
        <fullName evidence="2">Uncharacterized protein</fullName>
    </submittedName>
</protein>
<evidence type="ECO:0000313" key="2">
    <source>
        <dbReference type="EMBL" id="CAE0364998.1"/>
    </source>
</evidence>
<proteinExistence type="predicted"/>
<organism evidence="2">
    <name type="scientific">Aureoumbra lagunensis</name>
    <dbReference type="NCBI Taxonomy" id="44058"/>
    <lineage>
        <taxon>Eukaryota</taxon>
        <taxon>Sar</taxon>
        <taxon>Stramenopiles</taxon>
        <taxon>Ochrophyta</taxon>
        <taxon>Pelagophyceae</taxon>
        <taxon>Pelagomonadales</taxon>
        <taxon>Aureoumbra</taxon>
    </lineage>
</organism>
<reference evidence="2" key="1">
    <citation type="submission" date="2021-01" db="EMBL/GenBank/DDBJ databases">
        <authorList>
            <person name="Corre E."/>
            <person name="Pelletier E."/>
            <person name="Niang G."/>
            <person name="Scheremetjew M."/>
            <person name="Finn R."/>
            <person name="Kale V."/>
            <person name="Holt S."/>
            <person name="Cochrane G."/>
            <person name="Meng A."/>
            <person name="Brown T."/>
            <person name="Cohen L."/>
        </authorList>
    </citation>
    <scope>NUCLEOTIDE SEQUENCE</scope>
    <source>
        <strain evidence="2">CCMP1510</strain>
    </source>
</reference>
<feature type="chain" id="PRO_5031108986" evidence="1">
    <location>
        <begin position="17"/>
        <end position="232"/>
    </location>
</feature>
<gene>
    <name evidence="2" type="ORF">ALAG00032_LOCUS5740</name>
</gene>
<name>A0A7S3NJU5_9STRA</name>
<sequence>MLRFSFLFFWMTRILCDLNETIYWNPADCPEATFPFLLWLAPVDEWNERDITYNIYDVNALPQQEICSGPLPIVLNVSFPVGTFGQFNNFKTGTDPPFDAAIETASFQCFPHNGTFRIDINATDTLHDLHWTLSFYSSSNENFPFESLDPPVQFIGSTPAETVQRVCFELSGTTTEPSISESTCPNTGNECDEDSECGSNCCIPQTKQRNLRHLLYGLPTPTFCGNASDCVE</sequence>
<feature type="signal peptide" evidence="1">
    <location>
        <begin position="1"/>
        <end position="16"/>
    </location>
</feature>
<dbReference type="AlphaFoldDB" id="A0A7S3NJU5"/>
<dbReference type="EMBL" id="HBIJ01008140">
    <property type="protein sequence ID" value="CAE0364998.1"/>
    <property type="molecule type" value="Transcribed_RNA"/>
</dbReference>
<keyword evidence="1" id="KW-0732">Signal</keyword>
<accession>A0A7S3NJU5</accession>
<evidence type="ECO:0000256" key="1">
    <source>
        <dbReference type="SAM" id="SignalP"/>
    </source>
</evidence>